<evidence type="ECO:0000259" key="1">
    <source>
        <dbReference type="Pfam" id="PF08659"/>
    </source>
</evidence>
<dbReference type="Pfam" id="PF08659">
    <property type="entry name" value="KR"/>
    <property type="match status" value="1"/>
</dbReference>
<gene>
    <name evidence="2" type="ORF">KK062_30255</name>
</gene>
<comment type="caution">
    <text evidence="2">The sequence shown here is derived from an EMBL/GenBank/DDBJ whole genome shotgun (WGS) entry which is preliminary data.</text>
</comment>
<dbReference type="RefSeq" id="WP_254088101.1">
    <property type="nucleotide sequence ID" value="NZ_JAHESE010000160.1"/>
</dbReference>
<feature type="non-terminal residue" evidence="2">
    <location>
        <position position="106"/>
    </location>
</feature>
<dbReference type="EMBL" id="JAHESE010000160">
    <property type="protein sequence ID" value="MBT1712556.1"/>
    <property type="molecule type" value="Genomic_DNA"/>
</dbReference>
<protein>
    <submittedName>
        <fullName evidence="2">KR domain-containing protein</fullName>
    </submittedName>
</protein>
<dbReference type="InterPro" id="IPR036291">
    <property type="entry name" value="NAD(P)-bd_dom_sf"/>
</dbReference>
<reference evidence="2 3" key="1">
    <citation type="submission" date="2021-05" db="EMBL/GenBank/DDBJ databases">
        <title>A Polyphasic approach of four new species of the genus Ohtaekwangia: Ohtaekwangia histidinii sp. nov., Ohtaekwangia cretensis sp. nov., Ohtaekwangia indiensis sp. nov., Ohtaekwangia reichenbachii sp. nov. from diverse environment.</title>
        <authorList>
            <person name="Octaviana S."/>
        </authorList>
    </citation>
    <scope>NUCLEOTIDE SEQUENCE [LARGE SCALE GENOMIC DNA]</scope>
    <source>
        <strain evidence="2 3">PWU5</strain>
    </source>
</reference>
<dbReference type="Gene3D" id="3.40.50.720">
    <property type="entry name" value="NAD(P)-binding Rossmann-like Domain"/>
    <property type="match status" value="1"/>
</dbReference>
<sequence length="106" mass="11716">YSVVDALHPTAEQVVAFRGGDRYVPRLRQPVISPPPIAETVFRETATYLVTGFRGIAFPFVEWMVRRGARNIALVSRSADVPSSVEARFAALEAHGCRLRLFAADT</sequence>
<dbReference type="SUPFAM" id="SSF51735">
    <property type="entry name" value="NAD(P)-binding Rossmann-fold domains"/>
    <property type="match status" value="1"/>
</dbReference>
<accession>A0AAP2GT65</accession>
<keyword evidence="3" id="KW-1185">Reference proteome</keyword>
<dbReference type="Proteomes" id="UP001319080">
    <property type="component" value="Unassembled WGS sequence"/>
</dbReference>
<dbReference type="InterPro" id="IPR013968">
    <property type="entry name" value="PKS_KR"/>
</dbReference>
<evidence type="ECO:0000313" key="2">
    <source>
        <dbReference type="EMBL" id="MBT1712556.1"/>
    </source>
</evidence>
<evidence type="ECO:0000313" key="3">
    <source>
        <dbReference type="Proteomes" id="UP001319080"/>
    </source>
</evidence>
<proteinExistence type="predicted"/>
<dbReference type="AlphaFoldDB" id="A0AAP2GT65"/>
<name>A0AAP2GT65_9BACT</name>
<organism evidence="2 3">
    <name type="scientific">Dawidia cretensis</name>
    <dbReference type="NCBI Taxonomy" id="2782350"/>
    <lineage>
        <taxon>Bacteria</taxon>
        <taxon>Pseudomonadati</taxon>
        <taxon>Bacteroidota</taxon>
        <taxon>Cytophagia</taxon>
        <taxon>Cytophagales</taxon>
        <taxon>Chryseotaleaceae</taxon>
        <taxon>Dawidia</taxon>
    </lineage>
</organism>
<feature type="non-terminal residue" evidence="2">
    <location>
        <position position="1"/>
    </location>
</feature>
<feature type="domain" description="Ketoreductase (KR)" evidence="1">
    <location>
        <begin position="46"/>
        <end position="105"/>
    </location>
</feature>